<accession>A0A347WL79</accession>
<evidence type="ECO:0000313" key="1">
    <source>
        <dbReference type="EMBL" id="AXY25836.1"/>
    </source>
</evidence>
<dbReference type="AlphaFoldDB" id="A0A347WL79"/>
<sequence>MGSRDYLPYRSARQYQDRKMAKWMGFFLSEHTSALQQPMLEASDEIHAQAPSDKLLLIHQLYATNLTAQFQIRDQSNLSHLIGKVTDIQNHTIGIASSKDYRFVAFEDILTITLVETIDT</sequence>
<keyword evidence="2" id="KW-1185">Reference proteome</keyword>
<dbReference type="KEGG" id="abae:CL176_07405"/>
<dbReference type="RefSeq" id="WP_118990736.1">
    <property type="nucleotide sequence ID" value="NZ_CP023434.1"/>
</dbReference>
<organism evidence="1 2">
    <name type="scientific">Suicoccus acidiformans</name>
    <dbReference type="NCBI Taxonomy" id="2036206"/>
    <lineage>
        <taxon>Bacteria</taxon>
        <taxon>Bacillati</taxon>
        <taxon>Bacillota</taxon>
        <taxon>Bacilli</taxon>
        <taxon>Lactobacillales</taxon>
        <taxon>Aerococcaceae</taxon>
        <taxon>Suicoccus</taxon>
    </lineage>
</organism>
<dbReference type="Proteomes" id="UP000263232">
    <property type="component" value="Chromosome"/>
</dbReference>
<name>A0A347WL79_9LACT</name>
<gene>
    <name evidence="1" type="ORF">CL176_07405</name>
</gene>
<proteinExistence type="predicted"/>
<protein>
    <recommendedName>
        <fullName evidence="3">YolD-like family protein</fullName>
    </recommendedName>
</protein>
<reference evidence="1 2" key="1">
    <citation type="submission" date="2017-09" db="EMBL/GenBank/DDBJ databases">
        <title>Complete genome sequence of Oxytococcus suis strain ZY16052.</title>
        <authorList>
            <person name="Li F."/>
        </authorList>
    </citation>
    <scope>NUCLEOTIDE SEQUENCE [LARGE SCALE GENOMIC DNA]</scope>
    <source>
        <strain evidence="1 2">ZY16052</strain>
    </source>
</reference>
<dbReference type="EMBL" id="CP023434">
    <property type="protein sequence ID" value="AXY25836.1"/>
    <property type="molecule type" value="Genomic_DNA"/>
</dbReference>
<evidence type="ECO:0008006" key="3">
    <source>
        <dbReference type="Google" id="ProtNLM"/>
    </source>
</evidence>
<evidence type="ECO:0000313" key="2">
    <source>
        <dbReference type="Proteomes" id="UP000263232"/>
    </source>
</evidence>
<dbReference type="OrthoDB" id="1644322at2"/>